<dbReference type="InterPro" id="IPR026353">
    <property type="entry name" value="Hypoxan-DNA_Glyclase"/>
</dbReference>
<dbReference type="Proteomes" id="UP000613208">
    <property type="component" value="Unassembled WGS sequence"/>
</dbReference>
<protein>
    <submittedName>
        <fullName evidence="2">DNA-deoxyinosine glycosylase</fullName>
    </submittedName>
</protein>
<dbReference type="Gene3D" id="3.40.470.10">
    <property type="entry name" value="Uracil-DNA glycosylase-like domain"/>
    <property type="match status" value="1"/>
</dbReference>
<sequence>MEHVIHQIPPVFNHQSEILILGSFPSVKSREAQFFYHHPQNRFWKVLASLTQDSLPQTIEEKKIFLLKHHIALWDVIASCDIQGSSDSSIKNTVPNDFSGILKAAPIRRIYTNGGTAYKLYKKYCEPETGYPAVKLPSTSPANASYSLERLLKAWKVILPL</sequence>
<comment type="caution">
    <text evidence="2">The sequence shown here is derived from an EMBL/GenBank/DDBJ whole genome shotgun (WGS) entry which is preliminary data.</text>
</comment>
<accession>A0A916QAM4</accession>
<dbReference type="AlphaFoldDB" id="A0A916QAM4"/>
<reference evidence="2" key="1">
    <citation type="submission" date="2020-06" db="EMBL/GenBank/DDBJ databases">
        <title>Characterization of fructooligosaccharide metabolism and fructooligosaccharide-degrading enzymes in human commensal butyrate producers.</title>
        <authorList>
            <person name="Tanno H."/>
            <person name="Fujii T."/>
            <person name="Hirano K."/>
            <person name="Maeno S."/>
            <person name="Tonozuka T."/>
            <person name="Sakamoto M."/>
            <person name="Ohkuma M."/>
            <person name="Tochio T."/>
            <person name="Endo A."/>
        </authorList>
    </citation>
    <scope>NUCLEOTIDE SEQUENCE</scope>
    <source>
        <strain evidence="2">JCM 17466</strain>
    </source>
</reference>
<dbReference type="SUPFAM" id="SSF52141">
    <property type="entry name" value="Uracil-DNA glycosylase-like"/>
    <property type="match status" value="1"/>
</dbReference>
<name>A0A916QAM4_9FIRM</name>
<dbReference type="NCBIfam" id="TIGR04274">
    <property type="entry name" value="hypoxanDNAglyco"/>
    <property type="match status" value="1"/>
</dbReference>
<dbReference type="EMBL" id="BLYI01000047">
    <property type="protein sequence ID" value="GFO85950.1"/>
    <property type="molecule type" value="Genomic_DNA"/>
</dbReference>
<dbReference type="CDD" id="cd10032">
    <property type="entry name" value="UDG-F6_HDG"/>
    <property type="match status" value="1"/>
</dbReference>
<evidence type="ECO:0000259" key="1">
    <source>
        <dbReference type="SMART" id="SM00986"/>
    </source>
</evidence>
<dbReference type="SMART" id="SM00986">
    <property type="entry name" value="UDG"/>
    <property type="match status" value="1"/>
</dbReference>
<dbReference type="InterPro" id="IPR036895">
    <property type="entry name" value="Uracil-DNA_glycosylase-like_sf"/>
</dbReference>
<keyword evidence="3" id="KW-1185">Reference proteome</keyword>
<dbReference type="InterPro" id="IPR005122">
    <property type="entry name" value="Uracil-DNA_glycosylase-like"/>
</dbReference>
<dbReference type="RefSeq" id="WP_201311632.1">
    <property type="nucleotide sequence ID" value="NZ_BLYI01000047.1"/>
</dbReference>
<dbReference type="SMART" id="SM00987">
    <property type="entry name" value="UreE_C"/>
    <property type="match status" value="1"/>
</dbReference>
<evidence type="ECO:0000313" key="3">
    <source>
        <dbReference type="Proteomes" id="UP000613208"/>
    </source>
</evidence>
<gene>
    <name evidence="2" type="ORF">ANBU17_22970</name>
</gene>
<organism evidence="2 3">
    <name type="scientific">Anaerostipes butyraticus</name>
    <dbReference type="NCBI Taxonomy" id="645466"/>
    <lineage>
        <taxon>Bacteria</taxon>
        <taxon>Bacillati</taxon>
        <taxon>Bacillota</taxon>
        <taxon>Clostridia</taxon>
        <taxon>Lachnospirales</taxon>
        <taxon>Lachnospiraceae</taxon>
        <taxon>Anaerostipes</taxon>
    </lineage>
</organism>
<proteinExistence type="predicted"/>
<dbReference type="Pfam" id="PF03167">
    <property type="entry name" value="UDG"/>
    <property type="match status" value="1"/>
</dbReference>
<evidence type="ECO:0000313" key="2">
    <source>
        <dbReference type="EMBL" id="GFO85950.1"/>
    </source>
</evidence>
<feature type="domain" description="Uracil-DNA glycosylase-like" evidence="1">
    <location>
        <begin position="9"/>
        <end position="159"/>
    </location>
</feature>